<evidence type="ECO:0000256" key="1">
    <source>
        <dbReference type="SAM" id="Phobius"/>
    </source>
</evidence>
<keyword evidence="1" id="KW-0812">Transmembrane</keyword>
<proteinExistence type="predicted"/>
<evidence type="ECO:0000259" key="2">
    <source>
        <dbReference type="Pfam" id="PF03372"/>
    </source>
</evidence>
<dbReference type="InterPro" id="IPR036691">
    <property type="entry name" value="Endo/exonu/phosph_ase_sf"/>
</dbReference>
<dbReference type="InterPro" id="IPR005135">
    <property type="entry name" value="Endo/exonuclease/phosphatase"/>
</dbReference>
<gene>
    <name evidence="3" type="ORF">C8N30_1223</name>
</gene>
<dbReference type="Pfam" id="PF03372">
    <property type="entry name" value="Exo_endo_phos"/>
    <property type="match status" value="1"/>
</dbReference>
<accession>A0A420DQV1</accession>
<keyword evidence="4" id="KW-1185">Reference proteome</keyword>
<dbReference type="STRING" id="1443111.Z949_3230"/>
<dbReference type="GO" id="GO:0004527">
    <property type="term" value="F:exonuclease activity"/>
    <property type="evidence" value="ECO:0007669"/>
    <property type="project" value="UniProtKB-KW"/>
</dbReference>
<sequence length="363" mass="40551">MTGYIDGILIGIAAILLIATALPLSKLPYGFTRGPDFFRLQMFWVGAVAAAIAAPLTSYYWLAPLLLAIALVQMLYVVKFTSLWWRQSVDADEALRADERVQISVLAANVKKSNRDFGALIGLIQQHQPDVVLAIEVDDNWISALEGALSGLYRHRINVPKDTGYGISVMSKLALSEPQVREVVTEGVPSIRTAVQLRNGARIRLYVVHPEPPVLTHDTVGRDSEIAHIGLEAADDPLPAIVSGDLNDVAWSTTTRRFQRMSGLLDPRVGRGFYNTFNAFHWWARWPLDHLFHDPKFRLVKVERLEKIGSDHFPMLFALAFTGIPAGEDTLPAEDIEETMEAKDMIADEKERIREPIGTDWED</sequence>
<feature type="transmembrane region" description="Helical" evidence="1">
    <location>
        <begin position="60"/>
        <end position="78"/>
    </location>
</feature>
<feature type="transmembrane region" description="Helical" evidence="1">
    <location>
        <begin position="6"/>
        <end position="25"/>
    </location>
</feature>
<name>A0A420DQV1_9RHOB</name>
<dbReference type="Proteomes" id="UP000284407">
    <property type="component" value="Unassembled WGS sequence"/>
</dbReference>
<dbReference type="AlphaFoldDB" id="A0A420DQV1"/>
<dbReference type="OrthoDB" id="9796594at2"/>
<organism evidence="3 4">
    <name type="scientific">Sulfitobacter guttiformis</name>
    <dbReference type="NCBI Taxonomy" id="74349"/>
    <lineage>
        <taxon>Bacteria</taxon>
        <taxon>Pseudomonadati</taxon>
        <taxon>Pseudomonadota</taxon>
        <taxon>Alphaproteobacteria</taxon>
        <taxon>Rhodobacterales</taxon>
        <taxon>Roseobacteraceae</taxon>
        <taxon>Sulfitobacter</taxon>
    </lineage>
</organism>
<dbReference type="Gene3D" id="3.60.10.10">
    <property type="entry name" value="Endonuclease/exonuclease/phosphatase"/>
    <property type="match status" value="1"/>
</dbReference>
<keyword evidence="3" id="KW-0255">Endonuclease</keyword>
<evidence type="ECO:0000313" key="4">
    <source>
        <dbReference type="Proteomes" id="UP000284407"/>
    </source>
</evidence>
<keyword evidence="1" id="KW-0472">Membrane</keyword>
<dbReference type="EMBL" id="RAQK01000001">
    <property type="protein sequence ID" value="RKE96656.1"/>
    <property type="molecule type" value="Genomic_DNA"/>
</dbReference>
<feature type="transmembrane region" description="Helical" evidence="1">
    <location>
        <begin position="37"/>
        <end position="54"/>
    </location>
</feature>
<keyword evidence="1" id="KW-1133">Transmembrane helix</keyword>
<keyword evidence="3" id="KW-0378">Hydrolase</keyword>
<feature type="domain" description="Endonuclease/exonuclease/phosphatase" evidence="2">
    <location>
        <begin position="108"/>
        <end position="312"/>
    </location>
</feature>
<dbReference type="GO" id="GO:0004519">
    <property type="term" value="F:endonuclease activity"/>
    <property type="evidence" value="ECO:0007669"/>
    <property type="project" value="UniProtKB-KW"/>
</dbReference>
<dbReference type="RefSeq" id="WP_051567225.1">
    <property type="nucleotide sequence ID" value="NZ_RAQK01000001.1"/>
</dbReference>
<protein>
    <submittedName>
        <fullName evidence="3">Endonuclease/exonuclease/phosphatase (EEP) superfamily protein YafD</fullName>
    </submittedName>
</protein>
<keyword evidence="3" id="KW-0540">Nuclease</keyword>
<dbReference type="SUPFAM" id="SSF56219">
    <property type="entry name" value="DNase I-like"/>
    <property type="match status" value="1"/>
</dbReference>
<evidence type="ECO:0000313" key="3">
    <source>
        <dbReference type="EMBL" id="RKE96656.1"/>
    </source>
</evidence>
<comment type="caution">
    <text evidence="3">The sequence shown here is derived from an EMBL/GenBank/DDBJ whole genome shotgun (WGS) entry which is preliminary data.</text>
</comment>
<reference evidence="3 4" key="1">
    <citation type="submission" date="2018-09" db="EMBL/GenBank/DDBJ databases">
        <title>Genomic Encyclopedia of Archaeal and Bacterial Type Strains, Phase II (KMG-II): from individual species to whole genera.</title>
        <authorList>
            <person name="Goeker M."/>
        </authorList>
    </citation>
    <scope>NUCLEOTIDE SEQUENCE [LARGE SCALE GENOMIC DNA]</scope>
    <source>
        <strain evidence="3 4">DSM 11458</strain>
    </source>
</reference>
<keyword evidence="3" id="KW-0269">Exonuclease</keyword>